<dbReference type="GO" id="GO:0032259">
    <property type="term" value="P:methylation"/>
    <property type="evidence" value="ECO:0007669"/>
    <property type="project" value="UniProtKB-KW"/>
</dbReference>
<evidence type="ECO:0000256" key="2">
    <source>
        <dbReference type="ARBA" id="ARBA00011900"/>
    </source>
</evidence>
<keyword evidence="4 7" id="KW-0808">Transferase</keyword>
<dbReference type="GO" id="GO:0009007">
    <property type="term" value="F:site-specific DNA-methyltransferase (adenine-specific) activity"/>
    <property type="evidence" value="ECO:0007669"/>
    <property type="project" value="UniProtKB-EC"/>
</dbReference>
<reference evidence="7 8" key="1">
    <citation type="submission" date="2019-03" db="EMBL/GenBank/DDBJ databases">
        <authorList>
            <person name="Kox A.R. M."/>
        </authorList>
    </citation>
    <scope>NUCLEOTIDE SEQUENCE [LARGE SCALE GENOMIC DNA]</scope>
    <source>
        <strain evidence="7">MTUNDRAET4 annotated genome</strain>
    </source>
</reference>
<dbReference type="GO" id="GO:1904047">
    <property type="term" value="F:S-adenosyl-L-methionine binding"/>
    <property type="evidence" value="ECO:0007669"/>
    <property type="project" value="TreeGrafter"/>
</dbReference>
<name>A0A4U8YZY5_METTU</name>
<dbReference type="InterPro" id="IPR023095">
    <property type="entry name" value="Ade_MeTrfase_dom_2"/>
</dbReference>
<keyword evidence="3 7" id="KW-0489">Methyltransferase</keyword>
<dbReference type="OrthoDB" id="9805629at2"/>
<comment type="catalytic activity">
    <reaction evidence="6">
        <text>a 2'-deoxyadenosine in DNA + S-adenosyl-L-methionine = an N(6)-methyl-2'-deoxyadenosine in DNA + S-adenosyl-L-homocysteine + H(+)</text>
        <dbReference type="Rhea" id="RHEA:15197"/>
        <dbReference type="Rhea" id="RHEA-COMP:12418"/>
        <dbReference type="Rhea" id="RHEA-COMP:12419"/>
        <dbReference type="ChEBI" id="CHEBI:15378"/>
        <dbReference type="ChEBI" id="CHEBI:57856"/>
        <dbReference type="ChEBI" id="CHEBI:59789"/>
        <dbReference type="ChEBI" id="CHEBI:90615"/>
        <dbReference type="ChEBI" id="CHEBI:90616"/>
        <dbReference type="EC" id="2.1.1.72"/>
    </reaction>
</comment>
<evidence type="ECO:0000256" key="1">
    <source>
        <dbReference type="ARBA" id="ARBA00006594"/>
    </source>
</evidence>
<dbReference type="RefSeq" id="WP_134486032.1">
    <property type="nucleotide sequence ID" value="NZ_CP139089.1"/>
</dbReference>
<dbReference type="SUPFAM" id="SSF53335">
    <property type="entry name" value="S-adenosyl-L-methionine-dependent methyltransferases"/>
    <property type="match status" value="1"/>
</dbReference>
<protein>
    <recommendedName>
        <fullName evidence="2">site-specific DNA-methyltransferase (adenine-specific)</fullName>
        <ecNumber evidence="2">2.1.1.72</ecNumber>
    </recommendedName>
</protein>
<evidence type="ECO:0000313" key="8">
    <source>
        <dbReference type="Proteomes" id="UP000294360"/>
    </source>
</evidence>
<dbReference type="Pfam" id="PF02086">
    <property type="entry name" value="MethyltransfD12"/>
    <property type="match status" value="1"/>
</dbReference>
<dbReference type="GO" id="GO:0006298">
    <property type="term" value="P:mismatch repair"/>
    <property type="evidence" value="ECO:0007669"/>
    <property type="project" value="TreeGrafter"/>
</dbReference>
<dbReference type="InterPro" id="IPR029063">
    <property type="entry name" value="SAM-dependent_MTases_sf"/>
</dbReference>
<dbReference type="GO" id="GO:0043565">
    <property type="term" value="F:sequence-specific DNA binding"/>
    <property type="evidence" value="ECO:0007669"/>
    <property type="project" value="TreeGrafter"/>
</dbReference>
<dbReference type="Proteomes" id="UP000294360">
    <property type="component" value="Chromosome"/>
</dbReference>
<sequence length="279" mass="30858">MPNCSDFRRVDPVRPAAAYIGGKKQLAAAIVARIEAAPHRTYAEPFVGMGGVFLRRRFAPPSEVINDLSGDVATFFRILQRHYVAFMDMLKFQLTSRREFDRLVATDPATLTDLERAARFLYLQRTAFGGKVAGRNFGVSPGLPGRFDVTKLAEILTALSERLAGVVIENLAYGEFIDRYDQAGTLFYLDPPYLGTEHFYGAGAFTRADFGRLAKQLEAIAGAFILTVNDLPETRSIFSAFDQEQIGVTYTAAEGDAKRASELIVSRVATRKQATFSFD</sequence>
<dbReference type="EC" id="2.1.1.72" evidence="2"/>
<dbReference type="PRINTS" id="PR00505">
    <property type="entry name" value="D12N6MTFRASE"/>
</dbReference>
<gene>
    <name evidence="7" type="ORF">MTUNDRAET4_0131</name>
</gene>
<dbReference type="PANTHER" id="PTHR30481">
    <property type="entry name" value="DNA ADENINE METHYLASE"/>
    <property type="match status" value="1"/>
</dbReference>
<evidence type="ECO:0000256" key="5">
    <source>
        <dbReference type="ARBA" id="ARBA00022691"/>
    </source>
</evidence>
<dbReference type="InterPro" id="IPR012327">
    <property type="entry name" value="MeTrfase_D12"/>
</dbReference>
<dbReference type="InterPro" id="IPR012263">
    <property type="entry name" value="M_m6A_EcoRV"/>
</dbReference>
<evidence type="ECO:0000256" key="6">
    <source>
        <dbReference type="ARBA" id="ARBA00047942"/>
    </source>
</evidence>
<accession>A0A4U8YZY5</accession>
<dbReference type="Gene3D" id="3.40.50.150">
    <property type="entry name" value="Vaccinia Virus protein VP39"/>
    <property type="match status" value="1"/>
</dbReference>
<evidence type="ECO:0000313" key="7">
    <source>
        <dbReference type="EMBL" id="VFU07024.1"/>
    </source>
</evidence>
<dbReference type="Gene3D" id="1.10.1020.10">
    <property type="entry name" value="Adenine-specific Methyltransferase, Domain 2"/>
    <property type="match status" value="1"/>
</dbReference>
<dbReference type="REBASE" id="306454">
    <property type="entry name" value="M.MtuAET4ORF131P"/>
</dbReference>
<organism evidence="7 8">
    <name type="scientific">Methylocella tundrae</name>
    <dbReference type="NCBI Taxonomy" id="227605"/>
    <lineage>
        <taxon>Bacteria</taxon>
        <taxon>Pseudomonadati</taxon>
        <taxon>Pseudomonadota</taxon>
        <taxon>Alphaproteobacteria</taxon>
        <taxon>Hyphomicrobiales</taxon>
        <taxon>Beijerinckiaceae</taxon>
        <taxon>Methylocella</taxon>
    </lineage>
</organism>
<comment type="similarity">
    <text evidence="1">Belongs to the N(4)/N(6)-methyltransferase family.</text>
</comment>
<dbReference type="EMBL" id="LR536450">
    <property type="protein sequence ID" value="VFU07024.1"/>
    <property type="molecule type" value="Genomic_DNA"/>
</dbReference>
<dbReference type="PIRSF" id="PIRSF000398">
    <property type="entry name" value="M_m6A_EcoRV"/>
    <property type="match status" value="1"/>
</dbReference>
<dbReference type="PANTHER" id="PTHR30481:SF4">
    <property type="entry name" value="SITE-SPECIFIC DNA-METHYLTRANSFERASE (ADENINE-SPECIFIC)"/>
    <property type="match status" value="1"/>
</dbReference>
<evidence type="ECO:0000256" key="4">
    <source>
        <dbReference type="ARBA" id="ARBA00022679"/>
    </source>
</evidence>
<dbReference type="GO" id="GO:0009307">
    <property type="term" value="P:DNA restriction-modification system"/>
    <property type="evidence" value="ECO:0007669"/>
    <property type="project" value="InterPro"/>
</dbReference>
<dbReference type="KEGG" id="mtun:MTUNDRAET4_0131"/>
<keyword evidence="5" id="KW-0949">S-adenosyl-L-methionine</keyword>
<evidence type="ECO:0000256" key="3">
    <source>
        <dbReference type="ARBA" id="ARBA00022603"/>
    </source>
</evidence>
<proteinExistence type="inferred from homology"/>
<dbReference type="AlphaFoldDB" id="A0A4U8YZY5"/>